<proteinExistence type="predicted"/>
<organism evidence="1 2">
    <name type="scientific">Marinobacter psychrophilus</name>
    <dbReference type="NCBI Taxonomy" id="330734"/>
    <lineage>
        <taxon>Bacteria</taxon>
        <taxon>Pseudomonadati</taxon>
        <taxon>Pseudomonadota</taxon>
        <taxon>Gammaproteobacteria</taxon>
        <taxon>Pseudomonadales</taxon>
        <taxon>Marinobacteraceae</taxon>
        <taxon>Marinobacter</taxon>
    </lineage>
</organism>
<evidence type="ECO:0000313" key="2">
    <source>
        <dbReference type="Proteomes" id="UP000036406"/>
    </source>
</evidence>
<dbReference type="AlphaFoldDB" id="A0A0H4I0Q9"/>
<dbReference type="RefSeq" id="WP_048385460.1">
    <property type="nucleotide sequence ID" value="NZ_CP011494.1"/>
</dbReference>
<gene>
    <name evidence="1" type="ORF">ABA45_08925</name>
</gene>
<dbReference type="KEGG" id="mpq:ABA45_08925"/>
<dbReference type="PATRIC" id="fig|330734.3.peg.1872"/>
<name>A0A0H4I0Q9_9GAMM</name>
<dbReference type="Proteomes" id="UP000036406">
    <property type="component" value="Chromosome"/>
</dbReference>
<keyword evidence="2" id="KW-1185">Reference proteome</keyword>
<dbReference type="EMBL" id="CP011494">
    <property type="protein sequence ID" value="AKO52524.1"/>
    <property type="molecule type" value="Genomic_DNA"/>
</dbReference>
<dbReference type="InterPro" id="IPR009045">
    <property type="entry name" value="Zn_M74/Hedgehog-like"/>
</dbReference>
<sequence length="209" mass="23879">MRSPQSVKALEELGRVRLSNSFFMRDFLYSEISQIERIPNIPEYPDRAIEAGRGLCREVLEPIQRALGRISIRSGYRSPAVNGKGAENKNQYNCSSNESTYANHIWDYRDKNGEIGATACIVVNSFVDYYEKTGNWQALAWWIHDNVPAYSSLYFFPKLAAVNVSWSPTPKKWIKSYVPPKGTLTKPGERTHNEGHEALYIDFLHSIKT</sequence>
<dbReference type="SUPFAM" id="SSF55166">
    <property type="entry name" value="Hedgehog/DD-peptidase"/>
    <property type="match status" value="1"/>
</dbReference>
<protein>
    <submittedName>
        <fullName evidence="1">Peptidase M15</fullName>
    </submittedName>
</protein>
<accession>A0A0H4I0Q9</accession>
<reference evidence="1 2" key="1">
    <citation type="submission" date="2015-05" db="EMBL/GenBank/DDBJ databases">
        <title>Complete genome of Marinobacter psychrophilus strain 20041T isolated from sea-ice of the Canadian Basin.</title>
        <authorList>
            <person name="Song L."/>
            <person name="Ren L."/>
            <person name="Yu Y."/>
            <person name="Wang X."/>
        </authorList>
    </citation>
    <scope>NUCLEOTIDE SEQUENCE [LARGE SCALE GENOMIC DNA]</scope>
    <source>
        <strain evidence="1 2">20041</strain>
    </source>
</reference>
<evidence type="ECO:0000313" key="1">
    <source>
        <dbReference type="EMBL" id="AKO52524.1"/>
    </source>
</evidence>